<reference evidence="3 4" key="2">
    <citation type="submission" date="2019-08" db="EMBL/GenBank/DDBJ databases">
        <title>Amycolatopsis acidicola sp. nov., isolated from peat swamp forest soil.</title>
        <authorList>
            <person name="Srisuk N."/>
        </authorList>
    </citation>
    <scope>NUCLEOTIDE SEQUENCE [LARGE SCALE GENOMIC DNA]</scope>
    <source>
        <strain evidence="3 4">TBRC 6029</strain>
    </source>
</reference>
<accession>A0A558DJZ9</accession>
<dbReference type="PRINTS" id="PR00080">
    <property type="entry name" value="SDRFAMILY"/>
</dbReference>
<dbReference type="Pfam" id="PF00106">
    <property type="entry name" value="adh_short"/>
    <property type="match status" value="1"/>
</dbReference>
<dbReference type="PANTHER" id="PTHR42760">
    <property type="entry name" value="SHORT-CHAIN DEHYDROGENASES/REDUCTASES FAMILY MEMBER"/>
    <property type="match status" value="1"/>
</dbReference>
<name>A0A558DJZ9_9PSEU</name>
<dbReference type="PRINTS" id="PR00081">
    <property type="entry name" value="GDHRDH"/>
</dbReference>
<dbReference type="InterPro" id="IPR002347">
    <property type="entry name" value="SDR_fam"/>
</dbReference>
<dbReference type="OrthoDB" id="7064009at2"/>
<dbReference type="Proteomes" id="UP000320011">
    <property type="component" value="Unassembled WGS sequence"/>
</dbReference>
<reference evidence="3 4" key="1">
    <citation type="submission" date="2019-07" db="EMBL/GenBank/DDBJ databases">
        <authorList>
            <person name="Duangmal K."/>
            <person name="Teo W.F.A."/>
        </authorList>
    </citation>
    <scope>NUCLEOTIDE SEQUENCE [LARGE SCALE GENOMIC DNA]</scope>
    <source>
        <strain evidence="3 4">TBRC 6029</strain>
    </source>
</reference>
<evidence type="ECO:0000256" key="1">
    <source>
        <dbReference type="ARBA" id="ARBA00006484"/>
    </source>
</evidence>
<gene>
    <name evidence="3" type="ORF">FNH05_02965</name>
</gene>
<dbReference type="GO" id="GO:0016616">
    <property type="term" value="F:oxidoreductase activity, acting on the CH-OH group of donors, NAD or NADP as acceptor"/>
    <property type="evidence" value="ECO:0007669"/>
    <property type="project" value="TreeGrafter"/>
</dbReference>
<comment type="caution">
    <text evidence="3">The sequence shown here is derived from an EMBL/GenBank/DDBJ whole genome shotgun (WGS) entry which is preliminary data.</text>
</comment>
<evidence type="ECO:0000256" key="2">
    <source>
        <dbReference type="RuleBase" id="RU000363"/>
    </source>
</evidence>
<dbReference type="PANTHER" id="PTHR42760:SF40">
    <property type="entry name" value="3-OXOACYL-[ACYL-CARRIER-PROTEIN] REDUCTASE, CHLOROPLASTIC"/>
    <property type="match status" value="1"/>
</dbReference>
<evidence type="ECO:0000313" key="3">
    <source>
        <dbReference type="EMBL" id="TVT61317.1"/>
    </source>
</evidence>
<organism evidence="3 4">
    <name type="scientific">Amycolatopsis rhizosphaerae</name>
    <dbReference type="NCBI Taxonomy" id="2053003"/>
    <lineage>
        <taxon>Bacteria</taxon>
        <taxon>Bacillati</taxon>
        <taxon>Actinomycetota</taxon>
        <taxon>Actinomycetes</taxon>
        <taxon>Pseudonocardiales</taxon>
        <taxon>Pseudonocardiaceae</taxon>
        <taxon>Amycolatopsis</taxon>
    </lineage>
</organism>
<proteinExistence type="inferred from homology"/>
<dbReference type="InterPro" id="IPR036291">
    <property type="entry name" value="NAD(P)-bd_dom_sf"/>
</dbReference>
<dbReference type="Gene3D" id="3.40.50.720">
    <property type="entry name" value="NAD(P)-binding Rossmann-like Domain"/>
    <property type="match status" value="1"/>
</dbReference>
<dbReference type="AlphaFoldDB" id="A0A558DJZ9"/>
<keyword evidence="4" id="KW-1185">Reference proteome</keyword>
<dbReference type="SUPFAM" id="SSF51735">
    <property type="entry name" value="NAD(P)-binding Rossmann-fold domains"/>
    <property type="match status" value="1"/>
</dbReference>
<comment type="similarity">
    <text evidence="1 2">Belongs to the short-chain dehydrogenases/reductases (SDR) family.</text>
</comment>
<evidence type="ECO:0000313" key="4">
    <source>
        <dbReference type="Proteomes" id="UP000320011"/>
    </source>
</evidence>
<dbReference type="EMBL" id="VJWX01000014">
    <property type="protein sequence ID" value="TVT61317.1"/>
    <property type="molecule type" value="Genomic_DNA"/>
</dbReference>
<sequence length="194" mass="19048">MDSLGFEPGDVVVVTGAGSGIGRAIAVAAAAAGLTVAVWDLDTDSAHATAAEIGEAGHKTVAAAVDIADAGAVTAAMSSASSAGPVRYLVNNAGPSSASALGFDDAVRIALGGTRGVTEAFLATGTAHSLVNVASVSGTTLGSAPDWYPAVKAGIAGYTRHLATYRSEEVRANAVAPGLIATPRMRDGGWTVAQ</sequence>
<protein>
    <submittedName>
        <fullName evidence="3">SDR family NAD(P)-dependent oxidoreductase</fullName>
    </submittedName>
</protein>
<dbReference type="GO" id="GO:0030497">
    <property type="term" value="P:fatty acid elongation"/>
    <property type="evidence" value="ECO:0007669"/>
    <property type="project" value="TreeGrafter"/>
</dbReference>
<dbReference type="RefSeq" id="WP_144585698.1">
    <property type="nucleotide sequence ID" value="NZ_VJWX01000014.1"/>
</dbReference>